<protein>
    <recommendedName>
        <fullName evidence="3">Major facilitator superfamily (MFS) profile domain-containing protein</fullName>
    </recommendedName>
</protein>
<keyword evidence="2" id="KW-1133">Transmembrane helix</keyword>
<feature type="transmembrane region" description="Helical" evidence="2">
    <location>
        <begin position="66"/>
        <end position="86"/>
    </location>
</feature>
<dbReference type="Pfam" id="PF07690">
    <property type="entry name" value="MFS_1"/>
    <property type="match status" value="1"/>
</dbReference>
<dbReference type="EMBL" id="JAUCMV010000004">
    <property type="protein sequence ID" value="KAK0406637.1"/>
    <property type="molecule type" value="Genomic_DNA"/>
</dbReference>
<organism evidence="4 5">
    <name type="scientific">Steinernema hermaphroditum</name>
    <dbReference type="NCBI Taxonomy" id="289476"/>
    <lineage>
        <taxon>Eukaryota</taxon>
        <taxon>Metazoa</taxon>
        <taxon>Ecdysozoa</taxon>
        <taxon>Nematoda</taxon>
        <taxon>Chromadorea</taxon>
        <taxon>Rhabditida</taxon>
        <taxon>Tylenchina</taxon>
        <taxon>Panagrolaimomorpha</taxon>
        <taxon>Strongyloidoidea</taxon>
        <taxon>Steinernematidae</taxon>
        <taxon>Steinernema</taxon>
    </lineage>
</organism>
<feature type="transmembrane region" description="Helical" evidence="2">
    <location>
        <begin position="160"/>
        <end position="181"/>
    </location>
</feature>
<dbReference type="InterPro" id="IPR020846">
    <property type="entry name" value="MFS_dom"/>
</dbReference>
<feature type="transmembrane region" description="Helical" evidence="2">
    <location>
        <begin position="126"/>
        <end position="148"/>
    </location>
</feature>
<evidence type="ECO:0000256" key="1">
    <source>
        <dbReference type="ARBA" id="ARBA00004141"/>
    </source>
</evidence>
<dbReference type="InterPro" id="IPR036259">
    <property type="entry name" value="MFS_trans_sf"/>
</dbReference>
<comment type="caution">
    <text evidence="4">The sequence shown here is derived from an EMBL/GenBank/DDBJ whole genome shotgun (WGS) entry which is preliminary data.</text>
</comment>
<dbReference type="SUPFAM" id="SSF103473">
    <property type="entry name" value="MFS general substrate transporter"/>
    <property type="match status" value="1"/>
</dbReference>
<proteinExistence type="predicted"/>
<dbReference type="GO" id="GO:0016020">
    <property type="term" value="C:membrane"/>
    <property type="evidence" value="ECO:0007669"/>
    <property type="project" value="UniProtKB-SubCell"/>
</dbReference>
<evidence type="ECO:0000313" key="4">
    <source>
        <dbReference type="EMBL" id="KAK0406637.1"/>
    </source>
</evidence>
<feature type="transmembrane region" description="Helical" evidence="2">
    <location>
        <begin position="246"/>
        <end position="266"/>
    </location>
</feature>
<dbReference type="GO" id="GO:0022857">
    <property type="term" value="F:transmembrane transporter activity"/>
    <property type="evidence" value="ECO:0007669"/>
    <property type="project" value="InterPro"/>
</dbReference>
<evidence type="ECO:0000259" key="3">
    <source>
        <dbReference type="PROSITE" id="PS50850"/>
    </source>
</evidence>
<feature type="transmembrane region" description="Helical" evidence="2">
    <location>
        <begin position="21"/>
        <end position="46"/>
    </location>
</feature>
<dbReference type="Gene3D" id="1.20.1250.20">
    <property type="entry name" value="MFS general substrate transporter like domains"/>
    <property type="match status" value="2"/>
</dbReference>
<dbReference type="InterPro" id="IPR011701">
    <property type="entry name" value="MFS"/>
</dbReference>
<keyword evidence="2" id="KW-0472">Membrane</keyword>
<feature type="domain" description="Major facilitator superfamily (MFS) profile" evidence="3">
    <location>
        <begin position="23"/>
        <end position="437"/>
    </location>
</feature>
<dbReference type="Proteomes" id="UP001175271">
    <property type="component" value="Unassembled WGS sequence"/>
</dbReference>
<dbReference type="PROSITE" id="PS50850">
    <property type="entry name" value="MFS"/>
    <property type="match status" value="1"/>
</dbReference>
<feature type="transmembrane region" description="Helical" evidence="2">
    <location>
        <begin position="413"/>
        <end position="442"/>
    </location>
</feature>
<gene>
    <name evidence="4" type="ORF">QR680_018702</name>
</gene>
<feature type="transmembrane region" description="Helical" evidence="2">
    <location>
        <begin position="98"/>
        <end position="120"/>
    </location>
</feature>
<feature type="transmembrane region" description="Helical" evidence="2">
    <location>
        <begin position="318"/>
        <end position="339"/>
    </location>
</feature>
<comment type="subcellular location">
    <subcellularLocation>
        <location evidence="1">Membrane</location>
        <topology evidence="1">Multi-pass membrane protein</topology>
    </subcellularLocation>
</comment>
<feature type="transmembrane region" description="Helical" evidence="2">
    <location>
        <begin position="378"/>
        <end position="401"/>
    </location>
</feature>
<sequence length="472" mass="50999">MTAGVFENERKTSIFRNYTRFAVLAISLICSTLLLSNSLALNFTIICMGSENGTSIYDYSSSQQGWLFSVVAIGSLIGSVPIAEGLARFGLRNVKSAYGLVSGVATILSPLAASMGFYWLLLMRGIQGFALAAAFPATGAVATSWATLAESGTYMALMSCYLQFGPMLTMPVAGAFCVSPIGWSGVYYLQGFLSLVFFALFYYFYRDSPRMHKSVSAKELGRIEKDKTGITGKQTNIPYAAISTNITVVGLWVAILGANAAFQIFLQYGPTYLNKVLHYEVDSTGFATAVPFLLSFITKLVAGPLCDYATCVGVRGRIFIFTSVAQATMAACFVGLALVPTEKAFLGWCAYALAIVCSGLNCVSLFKCGQMVSRQFFPFVMSVVAFLCSLNILIVPMFIYFMAPNNTPEEWALVFYVAATVTVVSTVVFLAAARSVAPFLALPTGRASQRRRSLPDNGAHSVRFFAVISSQR</sequence>
<accession>A0AA39LR55</accession>
<feature type="transmembrane region" description="Helical" evidence="2">
    <location>
        <begin position="286"/>
        <end position="306"/>
    </location>
</feature>
<feature type="transmembrane region" description="Helical" evidence="2">
    <location>
        <begin position="187"/>
        <end position="205"/>
    </location>
</feature>
<dbReference type="PANTHER" id="PTHR45757">
    <property type="entry name" value="PROTEIN CBG23364-RELATED"/>
    <property type="match status" value="1"/>
</dbReference>
<evidence type="ECO:0000256" key="2">
    <source>
        <dbReference type="SAM" id="Phobius"/>
    </source>
</evidence>
<evidence type="ECO:0000313" key="5">
    <source>
        <dbReference type="Proteomes" id="UP001175271"/>
    </source>
</evidence>
<keyword evidence="2" id="KW-0812">Transmembrane</keyword>
<name>A0AA39LR55_9BILA</name>
<dbReference type="PANTHER" id="PTHR45757:SF11">
    <property type="entry name" value="MAJOR FACILITATOR SUPERFAMILY (MFS) PROFILE DOMAIN-CONTAINING PROTEIN"/>
    <property type="match status" value="1"/>
</dbReference>
<keyword evidence="5" id="KW-1185">Reference proteome</keyword>
<feature type="transmembrane region" description="Helical" evidence="2">
    <location>
        <begin position="345"/>
        <end position="366"/>
    </location>
</feature>
<dbReference type="AlphaFoldDB" id="A0AA39LR55"/>
<reference evidence="4" key="1">
    <citation type="submission" date="2023-06" db="EMBL/GenBank/DDBJ databases">
        <title>Genomic analysis of the entomopathogenic nematode Steinernema hermaphroditum.</title>
        <authorList>
            <person name="Schwarz E.M."/>
            <person name="Heppert J.K."/>
            <person name="Baniya A."/>
            <person name="Schwartz H.T."/>
            <person name="Tan C.-H."/>
            <person name="Antoshechkin I."/>
            <person name="Sternberg P.W."/>
            <person name="Goodrich-Blair H."/>
            <person name="Dillman A.R."/>
        </authorList>
    </citation>
    <scope>NUCLEOTIDE SEQUENCE</scope>
    <source>
        <strain evidence="4">PS9179</strain>
        <tissue evidence="4">Whole animal</tissue>
    </source>
</reference>